<dbReference type="Gene3D" id="3.30.40.10">
    <property type="entry name" value="Zinc/RING finger domain, C3HC4 (zinc finger)"/>
    <property type="match status" value="1"/>
</dbReference>
<dbReference type="PANTHER" id="PTHR46462:SF3">
    <property type="entry name" value="UPSET, ISOFORM A"/>
    <property type="match status" value="1"/>
</dbReference>
<dbReference type="GO" id="GO:0006325">
    <property type="term" value="P:chromatin organization"/>
    <property type="evidence" value="ECO:0007669"/>
    <property type="project" value="UniProtKB-KW"/>
</dbReference>
<feature type="compositionally biased region" description="Acidic residues" evidence="6">
    <location>
        <begin position="131"/>
        <end position="146"/>
    </location>
</feature>
<feature type="compositionally biased region" description="Basic residues" evidence="6">
    <location>
        <begin position="187"/>
        <end position="196"/>
    </location>
</feature>
<feature type="region of interest" description="Disordered" evidence="6">
    <location>
        <begin position="121"/>
        <end position="199"/>
    </location>
</feature>
<feature type="domain" description="SET" evidence="8">
    <location>
        <begin position="253"/>
        <end position="375"/>
    </location>
</feature>
<evidence type="ECO:0000313" key="10">
    <source>
        <dbReference type="RefSeq" id="XP_031561905.1"/>
    </source>
</evidence>
<dbReference type="SUPFAM" id="SSF82199">
    <property type="entry name" value="SET domain"/>
    <property type="match status" value="1"/>
</dbReference>
<name>A0A6P8IB03_ACTTE</name>
<dbReference type="RefSeq" id="XP_031561905.1">
    <property type="nucleotide sequence ID" value="XM_031706045.1"/>
</dbReference>
<proteinExistence type="predicted"/>
<evidence type="ECO:0000259" key="7">
    <source>
        <dbReference type="PROSITE" id="PS50016"/>
    </source>
</evidence>
<evidence type="ECO:0000313" key="9">
    <source>
        <dbReference type="Proteomes" id="UP000515163"/>
    </source>
</evidence>
<feature type="domain" description="PHD-type" evidence="7">
    <location>
        <begin position="65"/>
        <end position="113"/>
    </location>
</feature>
<feature type="region of interest" description="Disordered" evidence="6">
    <location>
        <begin position="1146"/>
        <end position="1180"/>
    </location>
</feature>
<protein>
    <submittedName>
        <fullName evidence="10">Inactive histone-lysine N-methyltransferase 2E-like isoform X1</fullName>
    </submittedName>
</protein>
<feature type="compositionally biased region" description="Low complexity" evidence="6">
    <location>
        <begin position="1146"/>
        <end position="1164"/>
    </location>
</feature>
<feature type="region of interest" description="Disordered" evidence="6">
    <location>
        <begin position="1286"/>
        <end position="1305"/>
    </location>
</feature>
<dbReference type="Proteomes" id="UP000515163">
    <property type="component" value="Unplaced"/>
</dbReference>
<feature type="region of interest" description="Disordered" evidence="6">
    <location>
        <begin position="27"/>
        <end position="60"/>
    </location>
</feature>
<feature type="region of interest" description="Disordered" evidence="6">
    <location>
        <begin position="696"/>
        <end position="719"/>
    </location>
</feature>
<dbReference type="KEGG" id="aten:116297755"/>
<accession>A0A6P8IB03</accession>
<evidence type="ECO:0000256" key="3">
    <source>
        <dbReference type="ARBA" id="ARBA00022833"/>
    </source>
</evidence>
<dbReference type="GeneID" id="116297755"/>
<organism evidence="9 10">
    <name type="scientific">Actinia tenebrosa</name>
    <name type="common">Australian red waratah sea anemone</name>
    <dbReference type="NCBI Taxonomy" id="6105"/>
    <lineage>
        <taxon>Eukaryota</taxon>
        <taxon>Metazoa</taxon>
        <taxon>Cnidaria</taxon>
        <taxon>Anthozoa</taxon>
        <taxon>Hexacorallia</taxon>
        <taxon>Actiniaria</taxon>
        <taxon>Actiniidae</taxon>
        <taxon>Actinia</taxon>
    </lineage>
</organism>
<keyword evidence="3" id="KW-0862">Zinc</keyword>
<dbReference type="PANTHER" id="PTHR46462">
    <property type="entry name" value="UPSET, ISOFORM A"/>
    <property type="match status" value="1"/>
</dbReference>
<dbReference type="FunFam" id="3.30.40.10:FF:000150">
    <property type="entry name" value="Inactive histone-lysine N-methyltransferase 2E"/>
    <property type="match status" value="1"/>
</dbReference>
<keyword evidence="2 5" id="KW-0863">Zinc-finger</keyword>
<dbReference type="InterPro" id="IPR011011">
    <property type="entry name" value="Znf_FYVE_PHD"/>
</dbReference>
<feature type="region of interest" description="Disordered" evidence="6">
    <location>
        <begin position="959"/>
        <end position="988"/>
    </location>
</feature>
<dbReference type="SUPFAM" id="SSF57903">
    <property type="entry name" value="FYVE/PHD zinc finger"/>
    <property type="match status" value="1"/>
</dbReference>
<feature type="compositionally biased region" description="Basic and acidic residues" evidence="6">
    <location>
        <begin position="457"/>
        <end position="476"/>
    </location>
</feature>
<feature type="region of interest" description="Disordered" evidence="6">
    <location>
        <begin position="447"/>
        <end position="476"/>
    </location>
</feature>
<dbReference type="OrthoDB" id="1928087at2759"/>
<feature type="compositionally biased region" description="Basic and acidic residues" evidence="6">
    <location>
        <begin position="499"/>
        <end position="516"/>
    </location>
</feature>
<dbReference type="Pfam" id="PF00856">
    <property type="entry name" value="SET"/>
    <property type="match status" value="1"/>
</dbReference>
<feature type="compositionally biased region" description="Low complexity" evidence="6">
    <location>
        <begin position="615"/>
        <end position="628"/>
    </location>
</feature>
<feature type="region of interest" description="Disordered" evidence="6">
    <location>
        <begin position="999"/>
        <end position="1018"/>
    </location>
</feature>
<feature type="compositionally biased region" description="Polar residues" evidence="6">
    <location>
        <begin position="838"/>
        <end position="857"/>
    </location>
</feature>
<evidence type="ECO:0000256" key="6">
    <source>
        <dbReference type="SAM" id="MobiDB-lite"/>
    </source>
</evidence>
<dbReference type="PROSITE" id="PS50016">
    <property type="entry name" value="ZF_PHD_2"/>
    <property type="match status" value="1"/>
</dbReference>
<feature type="region of interest" description="Disordered" evidence="6">
    <location>
        <begin position="838"/>
        <end position="858"/>
    </location>
</feature>
<evidence type="ECO:0000256" key="2">
    <source>
        <dbReference type="ARBA" id="ARBA00022771"/>
    </source>
</evidence>
<dbReference type="CDD" id="cd15550">
    <property type="entry name" value="PHD_MLL5"/>
    <property type="match status" value="1"/>
</dbReference>
<dbReference type="CDD" id="cd10529">
    <property type="entry name" value="SET_SETD5-like"/>
    <property type="match status" value="1"/>
</dbReference>
<evidence type="ECO:0000256" key="1">
    <source>
        <dbReference type="ARBA" id="ARBA00022723"/>
    </source>
</evidence>
<keyword evidence="1" id="KW-0479">Metal-binding</keyword>
<feature type="compositionally biased region" description="Polar residues" evidence="6">
    <location>
        <begin position="974"/>
        <end position="988"/>
    </location>
</feature>
<dbReference type="GO" id="GO:0006355">
    <property type="term" value="P:regulation of DNA-templated transcription"/>
    <property type="evidence" value="ECO:0007669"/>
    <property type="project" value="TreeGrafter"/>
</dbReference>
<dbReference type="GO" id="GO:0008270">
    <property type="term" value="F:zinc ion binding"/>
    <property type="evidence" value="ECO:0007669"/>
    <property type="project" value="UniProtKB-KW"/>
</dbReference>
<keyword evidence="4" id="KW-0156">Chromatin regulator</keyword>
<feature type="compositionally biased region" description="Basic and acidic residues" evidence="6">
    <location>
        <begin position="121"/>
        <end position="130"/>
    </location>
</feature>
<feature type="compositionally biased region" description="Polar residues" evidence="6">
    <location>
        <begin position="1291"/>
        <end position="1305"/>
    </location>
</feature>
<dbReference type="GO" id="GO:0070210">
    <property type="term" value="C:Rpd3L-Expanded complex"/>
    <property type="evidence" value="ECO:0007669"/>
    <property type="project" value="TreeGrafter"/>
</dbReference>
<dbReference type="InParanoid" id="A0A6P8IB03"/>
<dbReference type="PROSITE" id="PS01359">
    <property type="entry name" value="ZF_PHD_1"/>
    <property type="match status" value="1"/>
</dbReference>
<feature type="region of interest" description="Disordered" evidence="6">
    <location>
        <begin position="489"/>
        <end position="649"/>
    </location>
</feature>
<feature type="compositionally biased region" description="Low complexity" evidence="6">
    <location>
        <begin position="560"/>
        <end position="575"/>
    </location>
</feature>
<feature type="compositionally biased region" description="Polar residues" evidence="6">
    <location>
        <begin position="636"/>
        <end position="645"/>
    </location>
</feature>
<dbReference type="SMART" id="SM00249">
    <property type="entry name" value="PHD"/>
    <property type="match status" value="1"/>
</dbReference>
<gene>
    <name evidence="10" type="primary">LOC116297755</name>
</gene>
<keyword evidence="9" id="KW-1185">Reference proteome</keyword>
<feature type="compositionally biased region" description="Low complexity" evidence="6">
    <location>
        <begin position="1034"/>
        <end position="1073"/>
    </location>
</feature>
<feature type="compositionally biased region" description="Acidic residues" evidence="6">
    <location>
        <begin position="51"/>
        <end position="60"/>
    </location>
</feature>
<feature type="region of interest" description="Disordered" evidence="6">
    <location>
        <begin position="1027"/>
        <end position="1098"/>
    </location>
</feature>
<dbReference type="InterPro" id="IPR001965">
    <property type="entry name" value="Znf_PHD"/>
</dbReference>
<evidence type="ECO:0000256" key="5">
    <source>
        <dbReference type="PROSITE-ProRule" id="PRU00146"/>
    </source>
</evidence>
<feature type="compositionally biased region" description="Low complexity" evidence="6">
    <location>
        <begin position="698"/>
        <end position="718"/>
    </location>
</feature>
<dbReference type="SMART" id="SM00317">
    <property type="entry name" value="SET"/>
    <property type="match status" value="1"/>
</dbReference>
<dbReference type="PROSITE" id="PS50280">
    <property type="entry name" value="SET"/>
    <property type="match status" value="1"/>
</dbReference>
<evidence type="ECO:0000259" key="8">
    <source>
        <dbReference type="PROSITE" id="PS50280"/>
    </source>
</evidence>
<dbReference type="InterPro" id="IPR019787">
    <property type="entry name" value="Znf_PHD-finger"/>
</dbReference>
<dbReference type="InterPro" id="IPR046341">
    <property type="entry name" value="SET_dom_sf"/>
</dbReference>
<sequence>MTAGTDPDPAESSNAVKMPSIMQIRHIPYLDHNYGQPPPMTPPDSSSPTPDDVDTGNEDDEGNAITRCICGFNHDDGYMICCDKCSVWQHIECMGISSENLPENYLCEQCDPRVLDRDRAKAIQSRKREEMSDDDDDDDESAEDADGTLYTAVSNTPTRITLTAKVSHQKRKNPGPRVKGEKDKEKKQKRTKRQKQRLSADFLPVDEETNGPWESNCSKSEYYTEVKECIYSQEILEYMAKLPQNNQEALIPEGTEQFCKIVEVQRNTKGLVTTEDLHKNQFLVKYNGKMMLRHEFDEENPVFRRYNPYVLFYDHQDHLKLCVDARVMGNDARFVRRSCSPNTEVRCIVQNGKLNLVLFSLYPLPKGAEITIPFEFSLAEYNCSLSCACAQDTCTVAKYKLKHQVPSQELNSIMEHNGHKLCDDSSNSSHNPLTTSPLRATLATQNSFQGDSDSDLDNNHERSEAENRRKKLSREERKLEAYVKQIEKMEKKEKKRQQPQKEHRPVLRVSSDEGKAQIRGIRGQRQLSHKRRSNGSSSVLKKKRACASSCSSEPLSPDEVSSSASTPTTPKTVTTIAEEPLVETPSTSPSRNFRFPKTKGDENSQDGYFKTEAVSSSILSSPISPCSPRESETETKQTLSTASSNSDIAMEIEMEESEAGRLEDSCDQVQVSLHSSTTGDLGSALSVRLAEITNVAGTESNTPSPCPSTSASPTSSESVMNGCPSVVISDGRSPGPAPGSPLAALLHGVHVSRSNPYYYSLKKRWLCKFLYSHNGVGVARPANGLRTSLGILQPPKVATLNNKTFHSKLNNTVPLPLKKRHLKYLKTSLGTKDEVMNNRTLNNDNISSTHNGPLSDTSDIKPSFNQYVSCGEEHKPASSVHCTVMSNTSKEVIKSSQSRTLENRPSNTRTLDIIQNEVPSNSVDTAQVSYQSTTEHSVQAIVGRGTLDTVPDVKPVMISTTAVRRPSDPRLLSPSASISQQFPQQPTSTVIQTVPITTSVTQSSDVSSGTPGKKKVSLLEYRNRSLQRLSGDGSKPSQPTSSSSTPLGSSSASSVATSVVRSNSEPQPSLSSSALIKKPKNWEANGPRIEPISPDENERIKLSTSSMTGLTTCNTPLFEALAKKEVGMNMYNKKLSALISEQLLSDPKYSPTSSKSPSTASNSPSIPPPPPPPLDTAGKGDAMEIEEEDGVSDQKIFLTTPLVSTSRTPIQPSTQPTSLISEYGHPHQISEYHPSVHDQHLHTRAQNLMVPMMQPSSSQLPSHSQSRITSTPYLVAATASPAMPSQVRFPSYQNPSLQSTTYYHQ</sequence>
<evidence type="ECO:0000256" key="4">
    <source>
        <dbReference type="ARBA" id="ARBA00022853"/>
    </source>
</evidence>
<reference evidence="10" key="1">
    <citation type="submission" date="2025-08" db="UniProtKB">
        <authorList>
            <consortium name="RefSeq"/>
        </authorList>
    </citation>
    <scope>IDENTIFICATION</scope>
    <source>
        <tissue evidence="10">Tentacle</tissue>
    </source>
</reference>
<dbReference type="InterPro" id="IPR001214">
    <property type="entry name" value="SET_dom"/>
</dbReference>
<feature type="compositionally biased region" description="Low complexity" evidence="6">
    <location>
        <begin position="999"/>
        <end position="1010"/>
    </location>
</feature>
<dbReference type="InterPro" id="IPR019786">
    <property type="entry name" value="Zinc_finger_PHD-type_CS"/>
</dbReference>
<feature type="compositionally biased region" description="Polar residues" evidence="6">
    <location>
        <begin position="151"/>
        <end position="166"/>
    </location>
</feature>
<dbReference type="InterPro" id="IPR013083">
    <property type="entry name" value="Znf_RING/FYVE/PHD"/>
</dbReference>
<dbReference type="Pfam" id="PF20826">
    <property type="entry name" value="PHD_5"/>
    <property type="match status" value="1"/>
</dbReference>
<feature type="compositionally biased region" description="Pro residues" evidence="6">
    <location>
        <begin position="1165"/>
        <end position="1174"/>
    </location>
</feature>
<dbReference type="GO" id="GO:0034967">
    <property type="term" value="C:Set3 complex"/>
    <property type="evidence" value="ECO:0007669"/>
    <property type="project" value="TreeGrafter"/>
</dbReference>
<dbReference type="Gene3D" id="2.170.270.10">
    <property type="entry name" value="SET domain"/>
    <property type="match status" value="1"/>
</dbReference>